<dbReference type="EMBL" id="CAJPDT010000040">
    <property type="protein sequence ID" value="CAF9925631.1"/>
    <property type="molecule type" value="Genomic_DNA"/>
</dbReference>
<dbReference type="Proteomes" id="UP000664534">
    <property type="component" value="Unassembled WGS sequence"/>
</dbReference>
<comment type="caution">
    <text evidence="3">The sequence shown here is derived from an EMBL/GenBank/DDBJ whole genome shotgun (WGS) entry which is preliminary data.</text>
</comment>
<feature type="region of interest" description="Disordered" evidence="1">
    <location>
        <begin position="232"/>
        <end position="253"/>
    </location>
</feature>
<feature type="compositionally biased region" description="Low complexity" evidence="1">
    <location>
        <begin position="172"/>
        <end position="183"/>
    </location>
</feature>
<evidence type="ECO:0000256" key="1">
    <source>
        <dbReference type="SAM" id="MobiDB-lite"/>
    </source>
</evidence>
<dbReference type="OrthoDB" id="5388183at2759"/>
<accession>A0A8H3FGQ1</accession>
<keyword evidence="2" id="KW-0472">Membrane</keyword>
<feature type="transmembrane region" description="Helical" evidence="2">
    <location>
        <begin position="78"/>
        <end position="99"/>
    </location>
</feature>
<evidence type="ECO:0000313" key="3">
    <source>
        <dbReference type="EMBL" id="CAF9925631.1"/>
    </source>
</evidence>
<gene>
    <name evidence="3" type="ORF">IMSHALPRED_006734</name>
</gene>
<organism evidence="3 4">
    <name type="scientific">Imshaugia aleurites</name>
    <dbReference type="NCBI Taxonomy" id="172621"/>
    <lineage>
        <taxon>Eukaryota</taxon>
        <taxon>Fungi</taxon>
        <taxon>Dikarya</taxon>
        <taxon>Ascomycota</taxon>
        <taxon>Pezizomycotina</taxon>
        <taxon>Lecanoromycetes</taxon>
        <taxon>OSLEUM clade</taxon>
        <taxon>Lecanoromycetidae</taxon>
        <taxon>Lecanorales</taxon>
        <taxon>Lecanorineae</taxon>
        <taxon>Parmeliaceae</taxon>
        <taxon>Imshaugia</taxon>
    </lineage>
</organism>
<dbReference type="AlphaFoldDB" id="A0A8H3FGQ1"/>
<sequence length="302" mass="32762">MAAGIVTLENSTQLCKTAMKNGPLSSPYHLYKRTLHSSLALASRWTMGSLKQNCGFPYIGCQILEASTTYRKILTPSIIISTTLAFTTLALGGFFSIVARRNARSAVVFRSPARSDIQITHHDDSGHRTVTGQGVIEKRNSEDRQDLGQLRQRIQASQDPQSLMKDTAPLQVTDSSSTTSVDSCIKPQVSLENRSSGEKNEGLVELQVNANTKAFLKLETGEFFHVKHWQHEHNDDSGSSSGGKPPLSIEGECFPQKGPVASALAKGKAVRNKCIGHATHQAGDCLAGLMTNEYPTGKPQLI</sequence>
<keyword evidence="2" id="KW-1133">Transmembrane helix</keyword>
<name>A0A8H3FGQ1_9LECA</name>
<protein>
    <submittedName>
        <fullName evidence="3">Uncharacterized protein</fullName>
    </submittedName>
</protein>
<keyword evidence="2" id="KW-0812">Transmembrane</keyword>
<evidence type="ECO:0000256" key="2">
    <source>
        <dbReference type="SAM" id="Phobius"/>
    </source>
</evidence>
<evidence type="ECO:0000313" key="4">
    <source>
        <dbReference type="Proteomes" id="UP000664534"/>
    </source>
</evidence>
<keyword evidence="4" id="KW-1185">Reference proteome</keyword>
<proteinExistence type="predicted"/>
<reference evidence="3" key="1">
    <citation type="submission" date="2021-03" db="EMBL/GenBank/DDBJ databases">
        <authorList>
            <person name="Tagirdzhanova G."/>
        </authorList>
    </citation>
    <scope>NUCLEOTIDE SEQUENCE</scope>
</reference>
<feature type="region of interest" description="Disordered" evidence="1">
    <location>
        <begin position="154"/>
        <end position="183"/>
    </location>
</feature>